<protein>
    <submittedName>
        <fullName evidence="2">Uncharacterized protein</fullName>
    </submittedName>
</protein>
<evidence type="ECO:0000313" key="2">
    <source>
        <dbReference type="EMBL" id="KKN51569.1"/>
    </source>
</evidence>
<feature type="region of interest" description="Disordered" evidence="1">
    <location>
        <begin position="1"/>
        <end position="54"/>
    </location>
</feature>
<sequence length="275" mass="30345">MPSTRRDQRRSRRRQPVEKDVPSELPAAPPEADPPIEDPVDEASVEIPGPAEVPESVMEAMAGNLSDVATTIKDSWPADHTPKKVGMLHLEDAEEVLADEEISEPASRARDRRDRSRRARSRPDVVEVPIEEPEPEEESEEEPKEVPTEEEISDVEEIEAEAPDDENTGAEIIAAAVAEHGIPDVEISSEAMEKLVRTGQAARIPNEPIKVAVLDTGQDPPQIEDLITVVEGPTEHVAEAIQTIVDTDFETEVVEIDTYVLRVPKGTVIYLEKKE</sequence>
<proteinExistence type="predicted"/>
<evidence type="ECO:0000256" key="1">
    <source>
        <dbReference type="SAM" id="MobiDB-lite"/>
    </source>
</evidence>
<reference evidence="2" key="1">
    <citation type="journal article" date="2015" name="Nature">
        <title>Complex archaea that bridge the gap between prokaryotes and eukaryotes.</title>
        <authorList>
            <person name="Spang A."/>
            <person name="Saw J.H."/>
            <person name="Jorgensen S.L."/>
            <person name="Zaremba-Niedzwiedzka K."/>
            <person name="Martijn J."/>
            <person name="Lind A.E."/>
            <person name="van Eijk R."/>
            <person name="Schleper C."/>
            <person name="Guy L."/>
            <person name="Ettema T.J."/>
        </authorList>
    </citation>
    <scope>NUCLEOTIDE SEQUENCE</scope>
</reference>
<feature type="compositionally biased region" description="Acidic residues" evidence="1">
    <location>
        <begin position="129"/>
        <end position="166"/>
    </location>
</feature>
<organism evidence="2">
    <name type="scientific">marine sediment metagenome</name>
    <dbReference type="NCBI Taxonomy" id="412755"/>
    <lineage>
        <taxon>unclassified sequences</taxon>
        <taxon>metagenomes</taxon>
        <taxon>ecological metagenomes</taxon>
    </lineage>
</organism>
<name>A0A0F9R9R1_9ZZZZ</name>
<comment type="caution">
    <text evidence="2">The sequence shown here is derived from an EMBL/GenBank/DDBJ whole genome shotgun (WGS) entry which is preliminary data.</text>
</comment>
<feature type="compositionally biased region" description="Acidic residues" evidence="1">
    <location>
        <begin position="34"/>
        <end position="44"/>
    </location>
</feature>
<feature type="region of interest" description="Disordered" evidence="1">
    <location>
        <begin position="95"/>
        <end position="166"/>
    </location>
</feature>
<dbReference type="EMBL" id="LAZR01001057">
    <property type="protein sequence ID" value="KKN51569.1"/>
    <property type="molecule type" value="Genomic_DNA"/>
</dbReference>
<dbReference type="AlphaFoldDB" id="A0A0F9R9R1"/>
<gene>
    <name evidence="2" type="ORF">LCGC14_0621110</name>
</gene>
<accession>A0A0F9R9R1</accession>